<comment type="caution">
    <text evidence="1">The sequence shown here is derived from an EMBL/GenBank/DDBJ whole genome shotgun (WGS) entry which is preliminary data.</text>
</comment>
<proteinExistence type="predicted"/>
<name>A0AA39P926_9AGAR</name>
<feature type="non-terminal residue" evidence="1">
    <location>
        <position position="121"/>
    </location>
</feature>
<evidence type="ECO:0008006" key="3">
    <source>
        <dbReference type="Google" id="ProtNLM"/>
    </source>
</evidence>
<evidence type="ECO:0000313" key="2">
    <source>
        <dbReference type="Proteomes" id="UP001175227"/>
    </source>
</evidence>
<protein>
    <recommendedName>
        <fullName evidence="3">F-box domain-containing protein</fullName>
    </recommendedName>
</protein>
<dbReference type="Proteomes" id="UP001175227">
    <property type="component" value="Unassembled WGS sequence"/>
</dbReference>
<keyword evidence="2" id="KW-1185">Reference proteome</keyword>
<accession>A0AA39P926</accession>
<dbReference type="EMBL" id="JAUEPR010000011">
    <property type="protein sequence ID" value="KAK0479511.1"/>
    <property type="molecule type" value="Genomic_DNA"/>
</dbReference>
<sequence length="121" mass="13711">MYELLNSNEPPIRTEHVQLENAISQNHGVLAKLQDQISEARAVLDGLLEEEARIQGTIESCKTILHPIRGIPEDVIREFFIASLDADEERKDSLNGSFAPLVLSQVCRDWRNIALSTCRLW</sequence>
<reference evidence="1" key="1">
    <citation type="submission" date="2023-06" db="EMBL/GenBank/DDBJ databases">
        <authorList>
            <consortium name="Lawrence Berkeley National Laboratory"/>
            <person name="Ahrendt S."/>
            <person name="Sahu N."/>
            <person name="Indic B."/>
            <person name="Wong-Bajracharya J."/>
            <person name="Merenyi Z."/>
            <person name="Ke H.-M."/>
            <person name="Monk M."/>
            <person name="Kocsube S."/>
            <person name="Drula E."/>
            <person name="Lipzen A."/>
            <person name="Balint B."/>
            <person name="Henrissat B."/>
            <person name="Andreopoulos B."/>
            <person name="Martin F.M."/>
            <person name="Harder C.B."/>
            <person name="Rigling D."/>
            <person name="Ford K.L."/>
            <person name="Foster G.D."/>
            <person name="Pangilinan J."/>
            <person name="Papanicolaou A."/>
            <person name="Barry K."/>
            <person name="LaButti K."/>
            <person name="Viragh M."/>
            <person name="Koriabine M."/>
            <person name="Yan M."/>
            <person name="Riley R."/>
            <person name="Champramary S."/>
            <person name="Plett K.L."/>
            <person name="Tsai I.J."/>
            <person name="Slot J."/>
            <person name="Sipos G."/>
            <person name="Plett J."/>
            <person name="Nagy L.G."/>
            <person name="Grigoriev I.V."/>
        </authorList>
    </citation>
    <scope>NUCLEOTIDE SEQUENCE</scope>
    <source>
        <strain evidence="1">ICMP 16352</strain>
    </source>
</reference>
<evidence type="ECO:0000313" key="1">
    <source>
        <dbReference type="EMBL" id="KAK0479511.1"/>
    </source>
</evidence>
<organism evidence="1 2">
    <name type="scientific">Armillaria novae-zelandiae</name>
    <dbReference type="NCBI Taxonomy" id="153914"/>
    <lineage>
        <taxon>Eukaryota</taxon>
        <taxon>Fungi</taxon>
        <taxon>Dikarya</taxon>
        <taxon>Basidiomycota</taxon>
        <taxon>Agaricomycotina</taxon>
        <taxon>Agaricomycetes</taxon>
        <taxon>Agaricomycetidae</taxon>
        <taxon>Agaricales</taxon>
        <taxon>Marasmiineae</taxon>
        <taxon>Physalacriaceae</taxon>
        <taxon>Armillaria</taxon>
    </lineage>
</organism>
<dbReference type="AlphaFoldDB" id="A0AA39P926"/>
<gene>
    <name evidence="1" type="ORF">IW261DRAFT_1336617</name>
</gene>